<dbReference type="Gene3D" id="3.30.420.40">
    <property type="match status" value="2"/>
</dbReference>
<feature type="binding site" evidence="1">
    <location>
        <begin position="25"/>
        <end position="32"/>
    </location>
    <ligand>
        <name>ATP</name>
        <dbReference type="ChEBI" id="CHEBI:30616"/>
    </ligand>
</feature>
<dbReference type="SUPFAM" id="SSF53067">
    <property type="entry name" value="Actin-like ATPase domain"/>
    <property type="match status" value="1"/>
</dbReference>
<dbReference type="GO" id="GO:0016773">
    <property type="term" value="F:phosphotransferase activity, alcohol group as acceptor"/>
    <property type="evidence" value="ECO:0007669"/>
    <property type="project" value="UniProtKB-UniRule"/>
</dbReference>
<keyword evidence="1" id="KW-0067">ATP-binding</keyword>
<accession>A0AAU6PHU6</accession>
<name>A0AAU6PHU6_9GAMM</name>
<dbReference type="GO" id="GO:0097175">
    <property type="term" value="P:1,6-anhydro-N-acetyl-beta-muramic acid catabolic process"/>
    <property type="evidence" value="ECO:0007669"/>
    <property type="project" value="UniProtKB-UniRule"/>
</dbReference>
<dbReference type="InterPro" id="IPR005338">
    <property type="entry name" value="Anhydro_N_Ac-Mur_kinase"/>
</dbReference>
<evidence type="ECO:0000256" key="1">
    <source>
        <dbReference type="HAMAP-Rule" id="MF_01270"/>
    </source>
</evidence>
<dbReference type="HAMAP" id="MF_01270">
    <property type="entry name" value="AnhMurNAc_kinase"/>
    <property type="match status" value="1"/>
</dbReference>
<keyword evidence="1 2" id="KW-0418">Kinase</keyword>
<dbReference type="EMBL" id="CP138327">
    <property type="protein sequence ID" value="WXU00563.1"/>
    <property type="molecule type" value="Genomic_DNA"/>
</dbReference>
<dbReference type="CDD" id="cd24050">
    <property type="entry name" value="ASKHA_NBD_ANMK"/>
    <property type="match status" value="1"/>
</dbReference>
<dbReference type="AlphaFoldDB" id="A0AAU6PHU6"/>
<dbReference type="InterPro" id="IPR043129">
    <property type="entry name" value="ATPase_NBD"/>
</dbReference>
<dbReference type="GO" id="GO:0016301">
    <property type="term" value="F:kinase activity"/>
    <property type="evidence" value="ECO:0007669"/>
    <property type="project" value="UniProtKB-KW"/>
</dbReference>
<sequence length="373" mass="40559">MTHALVVRAKNTKTAMANYIGLMSGTSMDGVDGAIVDELNGKILASAYMPYSDALKQSLLELTQNAQTSLENLANIDIQVSTYFANVANTLLQQSGLKADDITAIGSHGQTIFHQGGAYSMQIGHGALIAEQTGITTVADFRMQDVAAGGQGAPLTPFYHQYLLDGKDGVVVNLGGIANVTIVKNNEVIGFDTGPANTLLDNWIKKHKNLDYDHDGLWSRTGIVDATLLNALLADEYFQQSYPKSTGPEYFNLEWLSRYLRGNELPEDVQRTLIELTVMSISDNIPVDSNVYLCGGGVHNLLLAERLDYQNPDSEVMLTNELGVHVDYVEAAAFAFFAKQTLDGKPSNLPSVTGAKNKRILGAIYKVFKNIDF</sequence>
<evidence type="ECO:0000313" key="2">
    <source>
        <dbReference type="EMBL" id="WXU00563.1"/>
    </source>
</evidence>
<keyword evidence="1 2" id="KW-0808">Transferase</keyword>
<dbReference type="GO" id="GO:0005524">
    <property type="term" value="F:ATP binding"/>
    <property type="evidence" value="ECO:0007669"/>
    <property type="project" value="UniProtKB-UniRule"/>
</dbReference>
<comment type="similarity">
    <text evidence="1">Belongs to the anhydro-N-acetylmuramic acid kinase family.</text>
</comment>
<dbReference type="NCBIfam" id="NF007139">
    <property type="entry name" value="PRK09585.1-3"/>
    <property type="match status" value="1"/>
</dbReference>
<keyword evidence="1" id="KW-0547">Nucleotide-binding</keyword>
<organism evidence="2">
    <name type="scientific">Catillopecten margaritatus gill symbiont</name>
    <dbReference type="NCBI Taxonomy" id="3083288"/>
    <lineage>
        <taxon>Bacteria</taxon>
        <taxon>Pseudomonadati</taxon>
        <taxon>Pseudomonadota</taxon>
        <taxon>Gammaproteobacteria</taxon>
        <taxon>sulfur-oxidizing symbionts</taxon>
    </lineage>
</organism>
<reference evidence="2" key="1">
    <citation type="submission" date="2023-10" db="EMBL/GenBank/DDBJ databases">
        <title>The first scallop-associated chemosynthetic bacterial symbiont.</title>
        <authorList>
            <person name="Lin Y.-T."/>
            <person name="Sun J."/>
            <person name="Ip J.C.-H."/>
            <person name="He X."/>
            <person name="Gao Z.-M."/>
            <person name="Perez M."/>
            <person name="Xu T."/>
            <person name="Qian P.-Y."/>
            <person name="Qiu J.-W."/>
        </authorList>
    </citation>
    <scope>NUCLEOTIDE SEQUENCE</scope>
    <source>
        <strain evidence="2">Gill1</strain>
    </source>
</reference>
<dbReference type="GO" id="GO:0009254">
    <property type="term" value="P:peptidoglycan turnover"/>
    <property type="evidence" value="ECO:0007669"/>
    <property type="project" value="UniProtKB-UniRule"/>
</dbReference>
<dbReference type="Pfam" id="PF03702">
    <property type="entry name" value="AnmK"/>
    <property type="match status" value="1"/>
</dbReference>
<comment type="function">
    <text evidence="1">Catalyzes the specific phosphorylation of 1,6-anhydro-N-acetylmuramic acid (anhMurNAc) with the simultaneous cleavage of the 1,6-anhydro ring, generating MurNAc-6-P. Is required for the utilization of anhMurNAc either imported from the medium or derived from its own cell wall murein, and thus plays a role in cell wall recycling.</text>
</comment>
<keyword evidence="1" id="KW-0119">Carbohydrate metabolism</keyword>
<proteinExistence type="inferred from homology"/>
<dbReference type="PANTHER" id="PTHR30605:SF0">
    <property type="entry name" value="ANHYDRO-N-ACETYLMURAMIC ACID KINASE"/>
    <property type="match status" value="1"/>
</dbReference>
<dbReference type="GO" id="GO:0006040">
    <property type="term" value="P:amino sugar metabolic process"/>
    <property type="evidence" value="ECO:0007669"/>
    <property type="project" value="InterPro"/>
</dbReference>
<dbReference type="EC" id="2.7.1.170" evidence="1"/>
<comment type="pathway">
    <text evidence="1">Amino-sugar metabolism; 1,6-anhydro-N-acetylmuramate degradation.</text>
</comment>
<gene>
    <name evidence="1 2" type="primary">anmK</name>
    <name evidence="2" type="ORF">Ctma_1288</name>
</gene>
<protein>
    <recommendedName>
        <fullName evidence="1">Anhydro-N-acetylmuramic acid kinase</fullName>
        <ecNumber evidence="1">2.7.1.170</ecNumber>
    </recommendedName>
    <alternativeName>
        <fullName evidence="1">AnhMurNAc kinase</fullName>
    </alternativeName>
</protein>
<dbReference type="PANTHER" id="PTHR30605">
    <property type="entry name" value="ANHYDRO-N-ACETYLMURAMIC ACID KINASE"/>
    <property type="match status" value="1"/>
</dbReference>
<comment type="pathway">
    <text evidence="1">Cell wall biogenesis; peptidoglycan recycling.</text>
</comment>
<comment type="catalytic activity">
    <reaction evidence="1">
        <text>1,6-anhydro-N-acetyl-beta-muramate + ATP + H2O = N-acetyl-D-muramate 6-phosphate + ADP + H(+)</text>
        <dbReference type="Rhea" id="RHEA:24952"/>
        <dbReference type="ChEBI" id="CHEBI:15377"/>
        <dbReference type="ChEBI" id="CHEBI:15378"/>
        <dbReference type="ChEBI" id="CHEBI:30616"/>
        <dbReference type="ChEBI" id="CHEBI:58690"/>
        <dbReference type="ChEBI" id="CHEBI:58722"/>
        <dbReference type="ChEBI" id="CHEBI:456216"/>
        <dbReference type="EC" id="2.7.1.170"/>
    </reaction>
</comment>